<dbReference type="RefSeq" id="XP_015965450.1">
    <property type="nucleotide sequence ID" value="XM_016109964.1"/>
</dbReference>
<dbReference type="SUPFAM" id="SSF51621">
    <property type="entry name" value="Phosphoenolpyruvate/pyruvate domain"/>
    <property type="match status" value="1"/>
</dbReference>
<feature type="domain" description="Putative plant transposon protein" evidence="1">
    <location>
        <begin position="64"/>
        <end position="213"/>
    </location>
</feature>
<dbReference type="GO" id="GO:0005829">
    <property type="term" value="C:cytosol"/>
    <property type="evidence" value="ECO:0007669"/>
    <property type="project" value="TreeGrafter"/>
</dbReference>
<dbReference type="GO" id="GO:0015977">
    <property type="term" value="P:carbon fixation"/>
    <property type="evidence" value="ECO:0007669"/>
    <property type="project" value="InterPro"/>
</dbReference>
<dbReference type="PANTHER" id="PTHR30523:SF33">
    <property type="entry name" value="PHOSPHOENOLPYRUVATE CARBOXYLASE 3"/>
    <property type="match status" value="1"/>
</dbReference>
<dbReference type="Pfam" id="PF00311">
    <property type="entry name" value="PEPcase"/>
    <property type="match status" value="1"/>
</dbReference>
<organism evidence="2 3">
    <name type="scientific">Arachis duranensis</name>
    <name type="common">Wild peanut</name>
    <dbReference type="NCBI Taxonomy" id="130453"/>
    <lineage>
        <taxon>Eukaryota</taxon>
        <taxon>Viridiplantae</taxon>
        <taxon>Streptophyta</taxon>
        <taxon>Embryophyta</taxon>
        <taxon>Tracheophyta</taxon>
        <taxon>Spermatophyta</taxon>
        <taxon>Magnoliopsida</taxon>
        <taxon>eudicotyledons</taxon>
        <taxon>Gunneridae</taxon>
        <taxon>Pentapetalae</taxon>
        <taxon>rosids</taxon>
        <taxon>fabids</taxon>
        <taxon>Fabales</taxon>
        <taxon>Fabaceae</taxon>
        <taxon>Papilionoideae</taxon>
        <taxon>50 kb inversion clade</taxon>
        <taxon>dalbergioids sensu lato</taxon>
        <taxon>Dalbergieae</taxon>
        <taxon>Pterocarpus clade</taxon>
        <taxon>Arachis</taxon>
    </lineage>
</organism>
<dbReference type="AlphaFoldDB" id="A0A6P4DBJ8"/>
<dbReference type="InterPro" id="IPR015813">
    <property type="entry name" value="Pyrv/PenolPyrv_kinase-like_dom"/>
</dbReference>
<dbReference type="GO" id="GO:0008964">
    <property type="term" value="F:phosphoenolpyruvate carboxylase activity"/>
    <property type="evidence" value="ECO:0007669"/>
    <property type="project" value="InterPro"/>
</dbReference>
<dbReference type="GO" id="GO:0048366">
    <property type="term" value="P:leaf development"/>
    <property type="evidence" value="ECO:0007669"/>
    <property type="project" value="TreeGrafter"/>
</dbReference>
<dbReference type="InterPro" id="IPR046796">
    <property type="entry name" value="Transposase_32_dom"/>
</dbReference>
<dbReference type="PANTHER" id="PTHR30523">
    <property type="entry name" value="PHOSPHOENOLPYRUVATE CARBOXYLASE"/>
    <property type="match status" value="1"/>
</dbReference>
<dbReference type="GO" id="GO:0009507">
    <property type="term" value="C:chloroplast"/>
    <property type="evidence" value="ECO:0007669"/>
    <property type="project" value="TreeGrafter"/>
</dbReference>
<sequence>MASSSSKRQKRKEPRKSVPFDEKRFKTAFHEREFERIRAKKIFPELIFQININESPQIREKIEQRGWQLLTSPEGKINGNLIKEFYANVVREDKTKAPTFKSYVRGKKVDFSPSAITRALHLKSPHFDKASYQARISRSPDNDELSEIVLDICVIAADWERYVDGRPKFIKRGDLSPEAKGWFELVRRSILPAANNSEVNINRATMLPFICCGELSVLYQEWSEERRQEWLLSELSGKCHLSGPDLPKIEEITDVLETFHVIAELPSDNFGAYIISMATAPSDMLAVELLQWECHVKQPLRVVPLFEKLADLESAPAAVAWLFSIDWYRNRINGK</sequence>
<keyword evidence="2" id="KW-1185">Reference proteome</keyword>
<proteinExistence type="predicted"/>
<dbReference type="Pfam" id="PF20167">
    <property type="entry name" value="Transposase_32"/>
    <property type="match status" value="1"/>
</dbReference>
<name>A0A6P4DBJ8_ARADU</name>
<gene>
    <name evidence="3" type="primary">LOC107489194</name>
</gene>
<reference evidence="2" key="1">
    <citation type="journal article" date="2016" name="Nat. Genet.">
        <title>The genome sequences of Arachis duranensis and Arachis ipaensis, the diploid ancestors of cultivated peanut.</title>
        <authorList>
            <person name="Bertioli D.J."/>
            <person name="Cannon S.B."/>
            <person name="Froenicke L."/>
            <person name="Huang G."/>
            <person name="Farmer A.D."/>
            <person name="Cannon E.K."/>
            <person name="Liu X."/>
            <person name="Gao D."/>
            <person name="Clevenger J."/>
            <person name="Dash S."/>
            <person name="Ren L."/>
            <person name="Moretzsohn M.C."/>
            <person name="Shirasawa K."/>
            <person name="Huang W."/>
            <person name="Vidigal B."/>
            <person name="Abernathy B."/>
            <person name="Chu Y."/>
            <person name="Niederhuth C.E."/>
            <person name="Umale P."/>
            <person name="Araujo A.C."/>
            <person name="Kozik A."/>
            <person name="Kim K.D."/>
            <person name="Burow M.D."/>
            <person name="Varshney R.K."/>
            <person name="Wang X."/>
            <person name="Zhang X."/>
            <person name="Barkley N."/>
            <person name="Guimaraes P.M."/>
            <person name="Isobe S."/>
            <person name="Guo B."/>
            <person name="Liao B."/>
            <person name="Stalker H.T."/>
            <person name="Schmitz R.J."/>
            <person name="Scheffler B.E."/>
            <person name="Leal-Bertioli S.C."/>
            <person name="Xun X."/>
            <person name="Jackson S.A."/>
            <person name="Michelmore R."/>
            <person name="Ozias-Akins P."/>
        </authorList>
    </citation>
    <scope>NUCLEOTIDE SEQUENCE [LARGE SCALE GENOMIC DNA]</scope>
    <source>
        <strain evidence="2">cv. V14167</strain>
    </source>
</reference>
<dbReference type="GeneID" id="107489194"/>
<dbReference type="KEGG" id="adu:107489194"/>
<dbReference type="GO" id="GO:0006099">
    <property type="term" value="P:tricarboxylic acid cycle"/>
    <property type="evidence" value="ECO:0007669"/>
    <property type="project" value="InterPro"/>
</dbReference>
<evidence type="ECO:0000259" key="1">
    <source>
        <dbReference type="Pfam" id="PF20167"/>
    </source>
</evidence>
<protein>
    <submittedName>
        <fullName evidence="3">Uncharacterized protein LOC107489194</fullName>
    </submittedName>
</protein>
<evidence type="ECO:0000313" key="2">
    <source>
        <dbReference type="Proteomes" id="UP000515211"/>
    </source>
</evidence>
<reference evidence="3" key="2">
    <citation type="submission" date="2025-08" db="UniProtKB">
        <authorList>
            <consortium name="RefSeq"/>
        </authorList>
    </citation>
    <scope>IDENTIFICATION</scope>
    <source>
        <tissue evidence="3">Whole plant</tissue>
    </source>
</reference>
<accession>A0A6P4DBJ8</accession>
<evidence type="ECO:0000313" key="3">
    <source>
        <dbReference type="RefSeq" id="XP_015965450.1"/>
    </source>
</evidence>
<dbReference type="Proteomes" id="UP000515211">
    <property type="component" value="Chromosome 5"/>
</dbReference>
<dbReference type="GO" id="GO:0048046">
    <property type="term" value="C:apoplast"/>
    <property type="evidence" value="ECO:0007669"/>
    <property type="project" value="TreeGrafter"/>
</dbReference>
<dbReference type="InterPro" id="IPR021135">
    <property type="entry name" value="PEP_COase"/>
</dbReference>